<organism evidence="4 5">
    <name type="scientific">Marinomonas spartinae</name>
    <dbReference type="NCBI Taxonomy" id="1792290"/>
    <lineage>
        <taxon>Bacteria</taxon>
        <taxon>Pseudomonadati</taxon>
        <taxon>Pseudomonadota</taxon>
        <taxon>Gammaproteobacteria</taxon>
        <taxon>Oceanospirillales</taxon>
        <taxon>Oceanospirillaceae</taxon>
        <taxon>Marinomonas</taxon>
    </lineage>
</organism>
<dbReference type="CDD" id="cd06583">
    <property type="entry name" value="PGRP"/>
    <property type="match status" value="1"/>
</dbReference>
<dbReference type="GO" id="GO:0008270">
    <property type="term" value="F:zinc ion binding"/>
    <property type="evidence" value="ECO:0007669"/>
    <property type="project" value="InterPro"/>
</dbReference>
<dbReference type="PANTHER" id="PTHR11022">
    <property type="entry name" value="PEPTIDOGLYCAN RECOGNITION PROTEIN"/>
    <property type="match status" value="1"/>
</dbReference>
<gene>
    <name evidence="4" type="ORF">MSP8886_01832</name>
</gene>
<dbReference type="GO" id="GO:0008745">
    <property type="term" value="F:N-acetylmuramoyl-L-alanine amidase activity"/>
    <property type="evidence" value="ECO:0007669"/>
    <property type="project" value="InterPro"/>
</dbReference>
<name>A0A1A8TDR2_9GAMM</name>
<evidence type="ECO:0000259" key="3">
    <source>
        <dbReference type="SMART" id="SM00701"/>
    </source>
</evidence>
<dbReference type="Pfam" id="PF01510">
    <property type="entry name" value="Amidase_2"/>
    <property type="match status" value="1"/>
</dbReference>
<evidence type="ECO:0000313" key="5">
    <source>
        <dbReference type="Proteomes" id="UP000092544"/>
    </source>
</evidence>
<dbReference type="InterPro" id="IPR015510">
    <property type="entry name" value="PGRP"/>
</dbReference>
<dbReference type="PANTHER" id="PTHR11022:SF41">
    <property type="entry name" value="PEPTIDOGLYCAN-RECOGNITION PROTEIN LC-RELATED"/>
    <property type="match status" value="1"/>
</dbReference>
<proteinExistence type="inferred from homology"/>
<dbReference type="EMBL" id="FLOB01000003">
    <property type="protein sequence ID" value="SBS30496.1"/>
    <property type="molecule type" value="Genomic_DNA"/>
</dbReference>
<evidence type="ECO:0000256" key="1">
    <source>
        <dbReference type="ARBA" id="ARBA00007553"/>
    </source>
</evidence>
<protein>
    <submittedName>
        <fullName evidence="4">N-acetylmuramoyl-L-alanine amidase</fullName>
    </submittedName>
</protein>
<dbReference type="InterPro" id="IPR002502">
    <property type="entry name" value="Amidase_domain"/>
</dbReference>
<reference evidence="4 5" key="1">
    <citation type="submission" date="2016-06" db="EMBL/GenBank/DDBJ databases">
        <authorList>
            <person name="Kjaerup R.B."/>
            <person name="Dalgaard T.S."/>
            <person name="Juul-Madsen H.R."/>
        </authorList>
    </citation>
    <scope>NUCLEOTIDE SEQUENCE [LARGE SCALE GENOMIC DNA]</scope>
    <source>
        <strain evidence="4 5">CECT 8886</strain>
    </source>
</reference>
<dbReference type="InterPro" id="IPR036505">
    <property type="entry name" value="Amidase/PGRP_sf"/>
</dbReference>
<sequence length="164" mass="18606">MGARRQLSVIDSVIIHHAETPNGHVFTAEQIDQWHEARHFERDMSICPGYSPLKHIGYHYVIELDGTIQRGRPLEEVGAHTYGKNPKSIGICLIGMDKFALVQWRQLLKLIQSLDDKLATSLAVYGHNQFSPKTCPGFNVPAWISRKFRPLDQHILEGDFHGVV</sequence>
<dbReference type="OrthoDB" id="8754850at2"/>
<dbReference type="InterPro" id="IPR006619">
    <property type="entry name" value="PGRP_domain_met/bac"/>
</dbReference>
<comment type="similarity">
    <text evidence="1">Belongs to the N-acetylmuramoyl-L-alanine amidase 2 family.</text>
</comment>
<dbReference type="AlphaFoldDB" id="A0A1A8TDR2"/>
<dbReference type="SMART" id="SM00644">
    <property type="entry name" value="Ami_2"/>
    <property type="match status" value="1"/>
</dbReference>
<dbReference type="GO" id="GO:0009253">
    <property type="term" value="P:peptidoglycan catabolic process"/>
    <property type="evidence" value="ECO:0007669"/>
    <property type="project" value="InterPro"/>
</dbReference>
<dbReference type="Proteomes" id="UP000092544">
    <property type="component" value="Unassembled WGS sequence"/>
</dbReference>
<accession>A0A1A8TDR2</accession>
<feature type="domain" description="Peptidoglycan recognition protein family" evidence="3">
    <location>
        <begin position="2"/>
        <end position="131"/>
    </location>
</feature>
<feature type="domain" description="N-acetylmuramoyl-L-alanine amidase" evidence="2">
    <location>
        <begin position="2"/>
        <end position="137"/>
    </location>
</feature>
<dbReference type="SUPFAM" id="SSF55846">
    <property type="entry name" value="N-acetylmuramoyl-L-alanine amidase-like"/>
    <property type="match status" value="1"/>
</dbReference>
<dbReference type="SMART" id="SM00701">
    <property type="entry name" value="PGRP"/>
    <property type="match status" value="1"/>
</dbReference>
<dbReference type="STRING" id="1792290.MSP8886_01832"/>
<evidence type="ECO:0000313" key="4">
    <source>
        <dbReference type="EMBL" id="SBS30496.1"/>
    </source>
</evidence>
<keyword evidence="5" id="KW-1185">Reference proteome</keyword>
<dbReference type="RefSeq" id="WP_067015298.1">
    <property type="nucleotide sequence ID" value="NZ_FLOB01000003.1"/>
</dbReference>
<dbReference type="Gene3D" id="3.40.80.10">
    <property type="entry name" value="Peptidoglycan recognition protein-like"/>
    <property type="match status" value="1"/>
</dbReference>
<evidence type="ECO:0000259" key="2">
    <source>
        <dbReference type="SMART" id="SM00644"/>
    </source>
</evidence>